<keyword evidence="6 12" id="KW-0547">Nucleotide-binding</keyword>
<feature type="binding site" evidence="12">
    <location>
        <position position="221"/>
    </location>
    <ligand>
        <name>K(+)</name>
        <dbReference type="ChEBI" id="CHEBI:29103"/>
    </ligand>
</feature>
<feature type="domain" description="Carbohydrate kinase PfkB" evidence="13">
    <location>
        <begin position="1"/>
        <end position="269"/>
    </location>
</feature>
<keyword evidence="10 12" id="KW-0630">Potassium</keyword>
<dbReference type="PANTHER" id="PTHR10584">
    <property type="entry name" value="SUGAR KINASE"/>
    <property type="match status" value="1"/>
</dbReference>
<dbReference type="EC" id="2.7.1.15" evidence="2 12"/>
<evidence type="ECO:0000256" key="5">
    <source>
        <dbReference type="ARBA" id="ARBA00022723"/>
    </source>
</evidence>
<keyword evidence="9 12" id="KW-0460">Magnesium</keyword>
<feature type="binding site" evidence="12">
    <location>
        <position position="227"/>
    </location>
    <ligand>
        <name>substrate</name>
    </ligand>
</feature>
<name>A0A7K1FF24_9ACTN</name>
<feature type="binding site" evidence="12">
    <location>
        <begin position="194"/>
        <end position="199"/>
    </location>
    <ligand>
        <name>ATP</name>
        <dbReference type="ChEBI" id="CHEBI:30616"/>
    </ligand>
</feature>
<dbReference type="GO" id="GO:0046872">
    <property type="term" value="F:metal ion binding"/>
    <property type="evidence" value="ECO:0007669"/>
    <property type="project" value="UniProtKB-KW"/>
</dbReference>
<dbReference type="GO" id="GO:0019303">
    <property type="term" value="P:D-ribose catabolic process"/>
    <property type="evidence" value="ECO:0007669"/>
    <property type="project" value="UniProtKB-UniRule"/>
</dbReference>
<reference evidence="14 15" key="1">
    <citation type="submission" date="2019-11" db="EMBL/GenBank/DDBJ databases">
        <authorList>
            <person name="Jiang L.-Q."/>
        </authorList>
    </citation>
    <scope>NUCLEOTIDE SEQUENCE [LARGE SCALE GENOMIC DNA]</scope>
    <source>
        <strain evidence="14 15">YIM 132087</strain>
    </source>
</reference>
<organism evidence="14 15">
    <name type="scientific">Nakamurella alba</name>
    <dbReference type="NCBI Taxonomy" id="2665158"/>
    <lineage>
        <taxon>Bacteria</taxon>
        <taxon>Bacillati</taxon>
        <taxon>Actinomycetota</taxon>
        <taxon>Actinomycetes</taxon>
        <taxon>Nakamurellales</taxon>
        <taxon>Nakamurellaceae</taxon>
        <taxon>Nakamurella</taxon>
    </lineage>
</organism>
<dbReference type="Gene3D" id="3.40.1190.20">
    <property type="match status" value="1"/>
</dbReference>
<proteinExistence type="inferred from homology"/>
<dbReference type="AlphaFoldDB" id="A0A7K1FF24"/>
<feature type="binding site" evidence="12">
    <location>
        <begin position="2"/>
        <end position="4"/>
    </location>
    <ligand>
        <name>substrate</name>
    </ligand>
</feature>
<evidence type="ECO:0000256" key="7">
    <source>
        <dbReference type="ARBA" id="ARBA00022777"/>
    </source>
</evidence>
<feature type="binding site" evidence="12">
    <location>
        <position position="257"/>
    </location>
    <ligand>
        <name>K(+)</name>
        <dbReference type="ChEBI" id="CHEBI:29103"/>
    </ligand>
</feature>
<evidence type="ECO:0000313" key="14">
    <source>
        <dbReference type="EMBL" id="MTD12707.1"/>
    </source>
</evidence>
<keyword evidence="12" id="KW-0963">Cytoplasm</keyword>
<dbReference type="InterPro" id="IPR002173">
    <property type="entry name" value="Carboh/pur_kinase_PfkB_CS"/>
</dbReference>
<dbReference type="PANTHER" id="PTHR10584:SF166">
    <property type="entry name" value="RIBOKINASE"/>
    <property type="match status" value="1"/>
</dbReference>
<comment type="caution">
    <text evidence="14">The sequence shown here is derived from an EMBL/GenBank/DDBJ whole genome shotgun (WGS) entry which is preliminary data.</text>
</comment>
<evidence type="ECO:0000256" key="6">
    <source>
        <dbReference type="ARBA" id="ARBA00022741"/>
    </source>
</evidence>
<dbReference type="GO" id="GO:0005829">
    <property type="term" value="C:cytosol"/>
    <property type="evidence" value="ECO:0007669"/>
    <property type="project" value="TreeGrafter"/>
</dbReference>
<dbReference type="InterPro" id="IPR002139">
    <property type="entry name" value="Ribo/fructo_kinase"/>
</dbReference>
<dbReference type="CDD" id="cd01174">
    <property type="entry name" value="ribokinase"/>
    <property type="match status" value="1"/>
</dbReference>
<feature type="binding site" evidence="12">
    <location>
        <position position="266"/>
    </location>
    <ligand>
        <name>K(+)</name>
        <dbReference type="ChEBI" id="CHEBI:29103"/>
    </ligand>
</feature>
<evidence type="ECO:0000256" key="10">
    <source>
        <dbReference type="ARBA" id="ARBA00022958"/>
    </source>
</evidence>
<sequence>MNMDLVGTVAHFPAPGETILGREFRTVPGGKGANQAIAAARAGGDVQFVGALGTDPFGDTLAAHLAAEGVGRDGLDRVDGVSGIALITVADGGENTIVVVPGANGTLADLNPVQQQLIRDADVLVCQLEIPMAGVTRGAGIAAAAGVPVLLNASPVTALPDELIDAVTVAIVNEGEAADLGDAVLQRIPHLVTTLGAAGARYRGPEGTTAAVGAPAVNAVDTTGAGDAFTGALAVAWSRGLPPAEALEYACAAGALATTVFGAGVSAPTESAIRELLAG</sequence>
<dbReference type="Proteomes" id="UP000460221">
    <property type="component" value="Unassembled WGS sequence"/>
</dbReference>
<dbReference type="UniPathway" id="UPA00916">
    <property type="reaction ID" value="UER00889"/>
</dbReference>
<evidence type="ECO:0000256" key="4">
    <source>
        <dbReference type="ARBA" id="ARBA00022679"/>
    </source>
</evidence>
<keyword evidence="15" id="KW-1185">Reference proteome</keyword>
<comment type="pathway">
    <text evidence="12">Carbohydrate metabolism; D-ribose degradation; D-ribose 5-phosphate from beta-D-ribopyranose: step 2/2.</text>
</comment>
<comment type="activity regulation">
    <text evidence="12">Activated by a monovalent cation that binds near, but not in, the active site. The most likely occupant of the site in vivo is potassium. Ion binding induces a conformational change that may alter substrate affinity.</text>
</comment>
<feature type="binding site" evidence="12">
    <location>
        <begin position="30"/>
        <end position="34"/>
    </location>
    <ligand>
        <name>substrate</name>
    </ligand>
</feature>
<comment type="cofactor">
    <cofactor evidence="12">
        <name>Mg(2+)</name>
        <dbReference type="ChEBI" id="CHEBI:18420"/>
    </cofactor>
    <text evidence="12">Requires a divalent cation, most likely magnesium in vivo, as an electrophilic catalyst to aid phosphoryl group transfer. It is the chelate of the metal and the nucleotide that is the actual substrate.</text>
</comment>
<accession>A0A7K1FF24</accession>
<dbReference type="Pfam" id="PF00294">
    <property type="entry name" value="PfkB"/>
    <property type="match status" value="1"/>
</dbReference>
<gene>
    <name evidence="12" type="primary">rbsK</name>
    <name evidence="14" type="ORF">GIS00_01940</name>
</gene>
<comment type="similarity">
    <text evidence="12">Belongs to the carbohydrate kinase PfkB family. Ribokinase subfamily.</text>
</comment>
<dbReference type="EMBL" id="WLYK01000001">
    <property type="protein sequence ID" value="MTD12707.1"/>
    <property type="molecule type" value="Genomic_DNA"/>
</dbReference>
<dbReference type="PRINTS" id="PR00990">
    <property type="entry name" value="RIBOKINASE"/>
</dbReference>
<feature type="binding site" evidence="12">
    <location>
        <position position="260"/>
    </location>
    <ligand>
        <name>K(+)</name>
        <dbReference type="ChEBI" id="CHEBI:29103"/>
    </ligand>
</feature>
<keyword evidence="7 12" id="KW-0418">Kinase</keyword>
<comment type="function">
    <text evidence="12">Catalyzes the phosphorylation of ribose at O-5 in a reaction requiring ATP and magnesium. The resulting D-ribose-5-phosphate can then be used either for sythesis of nucleotides, histidine, and tryptophan, or as a component of the pentose phosphate pathway.</text>
</comment>
<comment type="similarity">
    <text evidence="1">Belongs to the carbohydrate kinase pfkB family.</text>
</comment>
<feature type="binding site" evidence="12">
    <location>
        <position position="223"/>
    </location>
    <ligand>
        <name>K(+)</name>
        <dbReference type="ChEBI" id="CHEBI:29103"/>
    </ligand>
</feature>
<comment type="catalytic activity">
    <reaction evidence="12">
        <text>D-ribose + ATP = D-ribose 5-phosphate + ADP + H(+)</text>
        <dbReference type="Rhea" id="RHEA:13697"/>
        <dbReference type="ChEBI" id="CHEBI:15378"/>
        <dbReference type="ChEBI" id="CHEBI:30616"/>
        <dbReference type="ChEBI" id="CHEBI:47013"/>
        <dbReference type="ChEBI" id="CHEBI:78346"/>
        <dbReference type="ChEBI" id="CHEBI:456216"/>
        <dbReference type="EC" id="2.7.1.15"/>
    </reaction>
</comment>
<dbReference type="InterPro" id="IPR011877">
    <property type="entry name" value="Ribokinase"/>
</dbReference>
<evidence type="ECO:0000256" key="2">
    <source>
        <dbReference type="ARBA" id="ARBA00012035"/>
    </source>
</evidence>
<keyword evidence="5 12" id="KW-0479">Metal-binding</keyword>
<dbReference type="SUPFAM" id="SSF53613">
    <property type="entry name" value="Ribokinase-like"/>
    <property type="match status" value="1"/>
</dbReference>
<dbReference type="PROSITE" id="PS00584">
    <property type="entry name" value="PFKB_KINASES_2"/>
    <property type="match status" value="1"/>
</dbReference>
<dbReference type="GO" id="GO:0005524">
    <property type="term" value="F:ATP binding"/>
    <property type="evidence" value="ECO:0007669"/>
    <property type="project" value="UniProtKB-UniRule"/>
</dbReference>
<evidence type="ECO:0000313" key="15">
    <source>
        <dbReference type="Proteomes" id="UP000460221"/>
    </source>
</evidence>
<feature type="binding site" evidence="12">
    <location>
        <begin position="226"/>
        <end position="227"/>
    </location>
    <ligand>
        <name>ATP</name>
        <dbReference type="ChEBI" id="CHEBI:30616"/>
    </ligand>
</feature>
<evidence type="ECO:0000256" key="11">
    <source>
        <dbReference type="ARBA" id="ARBA00023277"/>
    </source>
</evidence>
<feature type="binding site" evidence="12">
    <location>
        <position position="262"/>
    </location>
    <ligand>
        <name>K(+)</name>
        <dbReference type="ChEBI" id="CHEBI:29103"/>
    </ligand>
</feature>
<evidence type="ECO:0000256" key="9">
    <source>
        <dbReference type="ARBA" id="ARBA00022842"/>
    </source>
</evidence>
<evidence type="ECO:0000259" key="13">
    <source>
        <dbReference type="Pfam" id="PF00294"/>
    </source>
</evidence>
<evidence type="ECO:0000256" key="12">
    <source>
        <dbReference type="HAMAP-Rule" id="MF_01987"/>
    </source>
</evidence>
<keyword evidence="11 12" id="KW-0119">Carbohydrate metabolism</keyword>
<keyword evidence="8 12" id="KW-0067">ATP-binding</keyword>
<evidence type="ECO:0000256" key="8">
    <source>
        <dbReference type="ARBA" id="ARBA00022840"/>
    </source>
</evidence>
<dbReference type="InterPro" id="IPR011611">
    <property type="entry name" value="PfkB_dom"/>
</dbReference>
<dbReference type="GO" id="GO:0004747">
    <property type="term" value="F:ribokinase activity"/>
    <property type="evidence" value="ECO:0007669"/>
    <property type="project" value="UniProtKB-UniRule"/>
</dbReference>
<evidence type="ECO:0000256" key="1">
    <source>
        <dbReference type="ARBA" id="ARBA00005380"/>
    </source>
</evidence>
<feature type="binding site" evidence="12">
    <location>
        <position position="173"/>
    </location>
    <ligand>
        <name>ATP</name>
        <dbReference type="ChEBI" id="CHEBI:30616"/>
    </ligand>
</feature>
<dbReference type="InterPro" id="IPR029056">
    <property type="entry name" value="Ribokinase-like"/>
</dbReference>
<keyword evidence="4 12" id="KW-0808">Transferase</keyword>
<comment type="caution">
    <text evidence="12">Lacks conserved residue(s) required for the propagation of feature annotation.</text>
</comment>
<protein>
    <recommendedName>
        <fullName evidence="3 12">Ribokinase</fullName>
        <shortName evidence="12">RK</shortName>
        <ecNumber evidence="2 12">2.7.1.15</ecNumber>
    </recommendedName>
</protein>
<feature type="active site" description="Proton acceptor" evidence="12">
    <location>
        <position position="227"/>
    </location>
</feature>
<comment type="subunit">
    <text evidence="12">Homodimer.</text>
</comment>
<evidence type="ECO:0000256" key="3">
    <source>
        <dbReference type="ARBA" id="ARBA00016943"/>
    </source>
</evidence>
<comment type="subcellular location">
    <subcellularLocation>
        <location evidence="12">Cytoplasm</location>
    </subcellularLocation>
</comment>
<feature type="binding site" evidence="12">
    <location>
        <position position="129"/>
    </location>
    <ligand>
        <name>substrate</name>
    </ligand>
</feature>
<dbReference type="HAMAP" id="MF_01987">
    <property type="entry name" value="Ribokinase"/>
    <property type="match status" value="1"/>
</dbReference>